<organism evidence="2 3">
    <name type="scientific">Leptotrichia hofstadii F0254</name>
    <dbReference type="NCBI Taxonomy" id="634994"/>
    <lineage>
        <taxon>Bacteria</taxon>
        <taxon>Fusobacteriati</taxon>
        <taxon>Fusobacteriota</taxon>
        <taxon>Fusobacteriia</taxon>
        <taxon>Fusobacteriales</taxon>
        <taxon>Leptotrichiaceae</taxon>
        <taxon>Leptotrichia</taxon>
    </lineage>
</organism>
<dbReference type="EMBL" id="ACVB02000029">
    <property type="protein sequence ID" value="EEX73364.1"/>
    <property type="molecule type" value="Genomic_DNA"/>
</dbReference>
<feature type="compositionally biased region" description="Basic residues" evidence="1">
    <location>
        <begin position="68"/>
        <end position="85"/>
    </location>
</feature>
<evidence type="ECO:0000313" key="2">
    <source>
        <dbReference type="EMBL" id="EEX73364.1"/>
    </source>
</evidence>
<dbReference type="Proteomes" id="UP000006233">
    <property type="component" value="Unassembled WGS sequence"/>
</dbReference>
<sequence>MVLCICSKGKSIKIKIEMEMINMNMKNTFKKMTAILGIAGVSVVSFAIPPKKLPPRKPRAEIVQPNKKAAKKKSRNIKSPNRHRAVPQEKRK</sequence>
<comment type="caution">
    <text evidence="2">The sequence shown here is derived from an EMBL/GenBank/DDBJ whole genome shotgun (WGS) entry which is preliminary data.</text>
</comment>
<protein>
    <submittedName>
        <fullName evidence="2">Uncharacterized protein</fullName>
    </submittedName>
</protein>
<name>C9N1H1_9FUSO</name>
<evidence type="ECO:0000313" key="3">
    <source>
        <dbReference type="Proteomes" id="UP000006233"/>
    </source>
</evidence>
<reference evidence="2 3" key="1">
    <citation type="submission" date="2009-09" db="EMBL/GenBank/DDBJ databases">
        <authorList>
            <person name="Weinstock G."/>
            <person name="Sodergren E."/>
            <person name="Clifton S."/>
            <person name="Fulton L."/>
            <person name="Fulton B."/>
            <person name="Courtney L."/>
            <person name="Fronick C."/>
            <person name="Harrison M."/>
            <person name="Strong C."/>
            <person name="Farmer C."/>
            <person name="Delahaunty K."/>
            <person name="Markovic C."/>
            <person name="Hall O."/>
            <person name="Minx P."/>
            <person name="Tomlinson C."/>
            <person name="Mitreva M."/>
            <person name="Nelson J."/>
            <person name="Hou S."/>
            <person name="Wollam A."/>
            <person name="Pepin K.H."/>
            <person name="Johnson M."/>
            <person name="Bhonagiri V."/>
            <person name="Nash W.E."/>
            <person name="Warren W."/>
            <person name="Chinwalla A."/>
            <person name="Mardis E.R."/>
            <person name="Wilson R.K."/>
        </authorList>
    </citation>
    <scope>NUCLEOTIDE SEQUENCE [LARGE SCALE GENOMIC DNA]</scope>
    <source>
        <strain evidence="2 3">F0254</strain>
    </source>
</reference>
<dbReference type="HOGENOM" id="CLU_2409684_0_0_0"/>
<feature type="region of interest" description="Disordered" evidence="1">
    <location>
        <begin position="52"/>
        <end position="92"/>
    </location>
</feature>
<proteinExistence type="predicted"/>
<accession>C9N1H1</accession>
<evidence type="ECO:0000256" key="1">
    <source>
        <dbReference type="SAM" id="MobiDB-lite"/>
    </source>
</evidence>
<gene>
    <name evidence="2" type="ORF">GCWU000323_02692</name>
</gene>
<dbReference type="AlphaFoldDB" id="C9N1H1"/>
<dbReference type="RefSeq" id="WP_006805979.1">
    <property type="nucleotide sequence ID" value="NZ_GG700634.1"/>
</dbReference>
<dbReference type="STRING" id="634994.GCWU000323_02692"/>